<accession>A0A3N4IYK5</accession>
<feature type="non-terminal residue" evidence="1">
    <location>
        <position position="1"/>
    </location>
</feature>
<protein>
    <submittedName>
        <fullName evidence="1">Uncharacterized protein</fullName>
    </submittedName>
</protein>
<dbReference type="AlphaFoldDB" id="A0A3N4IYK5"/>
<evidence type="ECO:0000313" key="2">
    <source>
        <dbReference type="Proteomes" id="UP000276215"/>
    </source>
</evidence>
<proteinExistence type="predicted"/>
<evidence type="ECO:0000313" key="1">
    <source>
        <dbReference type="EMBL" id="RPA89401.1"/>
    </source>
</evidence>
<dbReference type="Proteomes" id="UP000276215">
    <property type="component" value="Unassembled WGS sequence"/>
</dbReference>
<dbReference type="EMBL" id="ML120582">
    <property type="protein sequence ID" value="RPA89401.1"/>
    <property type="molecule type" value="Genomic_DNA"/>
</dbReference>
<sequence length="55" mass="6253">PPYEWSHTLASPQTYAIYVTPTYHIGLGRSHTASSDLRLVPRFIAVWCGASWFMI</sequence>
<organism evidence="1 2">
    <name type="scientific">Choiromyces venosus 120613-1</name>
    <dbReference type="NCBI Taxonomy" id="1336337"/>
    <lineage>
        <taxon>Eukaryota</taxon>
        <taxon>Fungi</taxon>
        <taxon>Dikarya</taxon>
        <taxon>Ascomycota</taxon>
        <taxon>Pezizomycotina</taxon>
        <taxon>Pezizomycetes</taxon>
        <taxon>Pezizales</taxon>
        <taxon>Tuberaceae</taxon>
        <taxon>Choiromyces</taxon>
    </lineage>
</organism>
<keyword evidence="2" id="KW-1185">Reference proteome</keyword>
<gene>
    <name evidence="1" type="ORF">L873DRAFT_1822886</name>
</gene>
<name>A0A3N4IYK5_9PEZI</name>
<reference evidence="1 2" key="1">
    <citation type="journal article" date="2018" name="Nat. Ecol. Evol.">
        <title>Pezizomycetes genomes reveal the molecular basis of ectomycorrhizal truffle lifestyle.</title>
        <authorList>
            <person name="Murat C."/>
            <person name="Payen T."/>
            <person name="Noel B."/>
            <person name="Kuo A."/>
            <person name="Morin E."/>
            <person name="Chen J."/>
            <person name="Kohler A."/>
            <person name="Krizsan K."/>
            <person name="Balestrini R."/>
            <person name="Da Silva C."/>
            <person name="Montanini B."/>
            <person name="Hainaut M."/>
            <person name="Levati E."/>
            <person name="Barry K.W."/>
            <person name="Belfiori B."/>
            <person name="Cichocki N."/>
            <person name="Clum A."/>
            <person name="Dockter R.B."/>
            <person name="Fauchery L."/>
            <person name="Guy J."/>
            <person name="Iotti M."/>
            <person name="Le Tacon F."/>
            <person name="Lindquist E.A."/>
            <person name="Lipzen A."/>
            <person name="Malagnac F."/>
            <person name="Mello A."/>
            <person name="Molinier V."/>
            <person name="Miyauchi S."/>
            <person name="Poulain J."/>
            <person name="Riccioni C."/>
            <person name="Rubini A."/>
            <person name="Sitrit Y."/>
            <person name="Splivallo R."/>
            <person name="Traeger S."/>
            <person name="Wang M."/>
            <person name="Zifcakova L."/>
            <person name="Wipf D."/>
            <person name="Zambonelli A."/>
            <person name="Paolocci F."/>
            <person name="Nowrousian M."/>
            <person name="Ottonello S."/>
            <person name="Baldrian P."/>
            <person name="Spatafora J.W."/>
            <person name="Henrissat B."/>
            <person name="Nagy L.G."/>
            <person name="Aury J.M."/>
            <person name="Wincker P."/>
            <person name="Grigoriev I.V."/>
            <person name="Bonfante P."/>
            <person name="Martin F.M."/>
        </authorList>
    </citation>
    <scope>NUCLEOTIDE SEQUENCE [LARGE SCALE GENOMIC DNA]</scope>
    <source>
        <strain evidence="1 2">120613-1</strain>
    </source>
</reference>